<sequence length="676" mass="70396">MTVMRLQQSPVTRGKGIFALVLTAVLTCAGVGVATAAHAVDPGGLTGSGYVHDDADALTNAEEQQINDRLEELRTETNAELFVLYVDEFTNPSDPEAWTNEVASNSGMGPTQYLLAIAVDGRTMYLSGDSTGPLSEDQIVSAENAAIDALRVDDWAGAPVATADDMTASISGEVPAEPGTPTESAAPADYSWLLYAVLGVAVIALIFYFLQRRKKKQQSLAGGAPSLAELERAAGSALVQTDDAVKTSTDELGFARAQFGDEATAEYEKVVAAAKQRLDESFAIKQQLDDDVPDSDEQKIAWNQQIIQMLNEANGWLDEKAAAFDELRGLEQNAPAALQAVTAERDKRRGEHDAAIATWQQLERAYAATALDAIDQNVSEAQLRLQFANEQIAHATAAIAEGNTAAAAVAIRAAEDAATQAGQLHGAIQTMAANLEDAAQRSTALIAELQGDIITAQALPDTDGRIAQVVASTSAQISAAQSALAQAQANPVQAVELLETANNAIDSVVKDVRDAQARAERARRQLSDAIMSAQAQVSAAADFIATRRGAIGATARTRVAEAEASLNRARSLQSADPERALSDAQRSMQLANDAMNAAQQDVGMFNQPTYGGGGGNNDVLSAVLGGIVLNQVFGGGSRGGGGGGFGGGFSGGRSGGFRSGSFGGGGTRSRRGGGRF</sequence>
<keyword evidence="1" id="KW-0175">Coiled coil</keyword>
<feature type="transmembrane region" description="Helical" evidence="3">
    <location>
        <begin position="192"/>
        <end position="210"/>
    </location>
</feature>
<keyword evidence="3" id="KW-0472">Membrane</keyword>
<dbReference type="Pfam" id="PF04536">
    <property type="entry name" value="TPM_phosphatase"/>
    <property type="match status" value="1"/>
</dbReference>
<evidence type="ECO:0000259" key="5">
    <source>
        <dbReference type="Pfam" id="PF04536"/>
    </source>
</evidence>
<reference evidence="6 7" key="1">
    <citation type="submission" date="2019-08" db="EMBL/GenBank/DDBJ databases">
        <authorList>
            <person name="Dong K."/>
        </authorList>
    </citation>
    <scope>NUCLEOTIDE SEQUENCE [LARGE SCALE GENOMIC DNA]</scope>
    <source>
        <strain evidence="6 7">M4-8</strain>
    </source>
</reference>
<feature type="coiled-coil region" evidence="1">
    <location>
        <begin position="371"/>
        <end position="398"/>
    </location>
</feature>
<proteinExistence type="predicted"/>
<accession>A0A5C8HM81</accession>
<keyword evidence="3" id="KW-0812">Transmembrane</keyword>
<feature type="signal peptide" evidence="4">
    <location>
        <begin position="1"/>
        <end position="39"/>
    </location>
</feature>
<comment type="caution">
    <text evidence="6">The sequence shown here is derived from an EMBL/GenBank/DDBJ whole genome shotgun (WGS) entry which is preliminary data.</text>
</comment>
<dbReference type="InterPro" id="IPR007621">
    <property type="entry name" value="TPM_dom"/>
</dbReference>
<feature type="coiled-coil region" evidence="1">
    <location>
        <begin position="432"/>
        <end position="536"/>
    </location>
</feature>
<feature type="chain" id="PRO_5022708594" evidence="4">
    <location>
        <begin position="40"/>
        <end position="676"/>
    </location>
</feature>
<organism evidence="6 7">
    <name type="scientific">Microbacterium mitrae</name>
    <dbReference type="NCBI Taxonomy" id="664640"/>
    <lineage>
        <taxon>Bacteria</taxon>
        <taxon>Bacillati</taxon>
        <taxon>Actinomycetota</taxon>
        <taxon>Actinomycetes</taxon>
        <taxon>Micrococcales</taxon>
        <taxon>Microbacteriaceae</taxon>
        <taxon>Microbacterium</taxon>
    </lineage>
</organism>
<dbReference type="Proteomes" id="UP000321196">
    <property type="component" value="Unassembled WGS sequence"/>
</dbReference>
<keyword evidence="7" id="KW-1185">Reference proteome</keyword>
<evidence type="ECO:0000313" key="7">
    <source>
        <dbReference type="Proteomes" id="UP000321196"/>
    </source>
</evidence>
<dbReference type="Gene3D" id="3.10.310.50">
    <property type="match status" value="1"/>
</dbReference>
<keyword evidence="3" id="KW-1133">Transmembrane helix</keyword>
<evidence type="ECO:0000256" key="1">
    <source>
        <dbReference type="SAM" id="Coils"/>
    </source>
</evidence>
<feature type="compositionally biased region" description="Gly residues" evidence="2">
    <location>
        <begin position="656"/>
        <end position="667"/>
    </location>
</feature>
<protein>
    <submittedName>
        <fullName evidence="6">TPM domain-containing protein</fullName>
    </submittedName>
</protein>
<feature type="domain" description="TPM" evidence="5">
    <location>
        <begin position="51"/>
        <end position="167"/>
    </location>
</feature>
<dbReference type="OrthoDB" id="5105562at2"/>
<evidence type="ECO:0000256" key="4">
    <source>
        <dbReference type="SAM" id="SignalP"/>
    </source>
</evidence>
<evidence type="ECO:0000313" key="6">
    <source>
        <dbReference type="EMBL" id="TXK04556.1"/>
    </source>
</evidence>
<name>A0A5C8HM81_9MICO</name>
<gene>
    <name evidence="6" type="ORF">FVP60_07675</name>
</gene>
<dbReference type="AlphaFoldDB" id="A0A5C8HM81"/>
<keyword evidence="4" id="KW-0732">Signal</keyword>
<dbReference type="EMBL" id="VRSW01000002">
    <property type="protein sequence ID" value="TXK04556.1"/>
    <property type="molecule type" value="Genomic_DNA"/>
</dbReference>
<evidence type="ECO:0000256" key="3">
    <source>
        <dbReference type="SAM" id="Phobius"/>
    </source>
</evidence>
<feature type="region of interest" description="Disordered" evidence="2">
    <location>
        <begin position="656"/>
        <end position="676"/>
    </location>
</feature>
<evidence type="ECO:0000256" key="2">
    <source>
        <dbReference type="SAM" id="MobiDB-lite"/>
    </source>
</evidence>